<accession>A0A699RGY9</accession>
<proteinExistence type="predicted"/>
<reference evidence="2" key="1">
    <citation type="journal article" date="2019" name="Sci. Rep.">
        <title>Draft genome of Tanacetum cinerariifolium, the natural source of mosquito coil.</title>
        <authorList>
            <person name="Yamashiro T."/>
            <person name="Shiraishi A."/>
            <person name="Satake H."/>
            <person name="Nakayama K."/>
        </authorList>
    </citation>
    <scope>NUCLEOTIDE SEQUENCE</scope>
</reference>
<evidence type="ECO:0000313" key="2">
    <source>
        <dbReference type="EMBL" id="GFC81871.1"/>
    </source>
</evidence>
<sequence>ISFIFLSDSEDEDATLPVVSAPLSPDYVPDSPDYSLDSDSDFEPV</sequence>
<comment type="caution">
    <text evidence="2">The sequence shown here is derived from an EMBL/GenBank/DDBJ whole genome shotgun (WGS) entry which is preliminary data.</text>
</comment>
<feature type="region of interest" description="Disordered" evidence="1">
    <location>
        <begin position="16"/>
        <end position="45"/>
    </location>
</feature>
<dbReference type="EMBL" id="BKCJ011081633">
    <property type="protein sequence ID" value="GFC81871.1"/>
    <property type="molecule type" value="Genomic_DNA"/>
</dbReference>
<protein>
    <submittedName>
        <fullName evidence="2">Uncharacterized protein</fullName>
    </submittedName>
</protein>
<feature type="compositionally biased region" description="Acidic residues" evidence="1">
    <location>
        <begin position="36"/>
        <end position="45"/>
    </location>
</feature>
<organism evidence="2">
    <name type="scientific">Tanacetum cinerariifolium</name>
    <name type="common">Dalmatian daisy</name>
    <name type="synonym">Chrysanthemum cinerariifolium</name>
    <dbReference type="NCBI Taxonomy" id="118510"/>
    <lineage>
        <taxon>Eukaryota</taxon>
        <taxon>Viridiplantae</taxon>
        <taxon>Streptophyta</taxon>
        <taxon>Embryophyta</taxon>
        <taxon>Tracheophyta</taxon>
        <taxon>Spermatophyta</taxon>
        <taxon>Magnoliopsida</taxon>
        <taxon>eudicotyledons</taxon>
        <taxon>Gunneridae</taxon>
        <taxon>Pentapetalae</taxon>
        <taxon>asterids</taxon>
        <taxon>campanulids</taxon>
        <taxon>Asterales</taxon>
        <taxon>Asteraceae</taxon>
        <taxon>Asteroideae</taxon>
        <taxon>Anthemideae</taxon>
        <taxon>Anthemidinae</taxon>
        <taxon>Tanacetum</taxon>
    </lineage>
</organism>
<feature type="compositionally biased region" description="Low complexity" evidence="1">
    <location>
        <begin position="22"/>
        <end position="35"/>
    </location>
</feature>
<evidence type="ECO:0000256" key="1">
    <source>
        <dbReference type="SAM" id="MobiDB-lite"/>
    </source>
</evidence>
<name>A0A699RGY9_TANCI</name>
<feature type="non-terminal residue" evidence="2">
    <location>
        <position position="1"/>
    </location>
</feature>
<gene>
    <name evidence="2" type="ORF">Tci_853841</name>
</gene>
<dbReference type="AlphaFoldDB" id="A0A699RGY9"/>